<dbReference type="GO" id="GO:0006352">
    <property type="term" value="P:DNA-templated transcription initiation"/>
    <property type="evidence" value="ECO:0007669"/>
    <property type="project" value="InterPro"/>
</dbReference>
<dbReference type="InterPro" id="IPR007627">
    <property type="entry name" value="RNA_pol_sigma70_r2"/>
</dbReference>
<dbReference type="RefSeq" id="WP_173041414.1">
    <property type="nucleotide sequence ID" value="NZ_AP022870.1"/>
</dbReference>
<dbReference type="InterPro" id="IPR013325">
    <property type="entry name" value="RNA_pol_sigma_r2"/>
</dbReference>
<dbReference type="CDD" id="cd06171">
    <property type="entry name" value="Sigma70_r4"/>
    <property type="match status" value="1"/>
</dbReference>
<dbReference type="Proteomes" id="UP000502508">
    <property type="component" value="Chromosome"/>
</dbReference>
<reference evidence="8 9" key="2">
    <citation type="submission" date="2020-03" db="EMBL/GenBank/DDBJ databases">
        <authorList>
            <person name="Ichikawa N."/>
            <person name="Kimura A."/>
            <person name="Kitahashi Y."/>
            <person name="Uohara A."/>
        </authorList>
    </citation>
    <scope>NUCLEOTIDE SEQUENCE [LARGE SCALE GENOMIC DNA]</scope>
    <source>
        <strain evidence="8 9">NBRC 107702</strain>
    </source>
</reference>
<evidence type="ECO:0000256" key="5">
    <source>
        <dbReference type="ARBA" id="ARBA00023163"/>
    </source>
</evidence>
<dbReference type="CDD" id="cd07043">
    <property type="entry name" value="STAS_anti-anti-sigma_factors"/>
    <property type="match status" value="1"/>
</dbReference>
<dbReference type="NCBIfam" id="TIGR02980">
    <property type="entry name" value="SigBFG"/>
    <property type="match status" value="1"/>
</dbReference>
<dbReference type="Pfam" id="PF01740">
    <property type="entry name" value="STAS"/>
    <property type="match status" value="1"/>
</dbReference>
<keyword evidence="9" id="KW-1185">Reference proteome</keyword>
<dbReference type="PRINTS" id="PR00046">
    <property type="entry name" value="SIGMA70FCT"/>
</dbReference>
<evidence type="ECO:0000313" key="9">
    <source>
        <dbReference type="Proteomes" id="UP000502508"/>
    </source>
</evidence>
<proteinExistence type="inferred from homology"/>
<keyword evidence="5" id="KW-0804">Transcription</keyword>
<accession>A0A6F8Y6M6</accession>
<dbReference type="EMBL" id="AP022870">
    <property type="protein sequence ID" value="BCB81611.1"/>
    <property type="molecule type" value="Genomic_DNA"/>
</dbReference>
<name>A0A6F8Y6M6_9ACTN</name>
<dbReference type="GO" id="GO:0003677">
    <property type="term" value="F:DNA binding"/>
    <property type="evidence" value="ECO:0007669"/>
    <property type="project" value="UniProtKB-KW"/>
</dbReference>
<evidence type="ECO:0000256" key="6">
    <source>
        <dbReference type="RuleBase" id="RU003749"/>
    </source>
</evidence>
<keyword evidence="4" id="KW-0238">DNA-binding</keyword>
<dbReference type="Pfam" id="PF04542">
    <property type="entry name" value="Sigma70_r2"/>
    <property type="match status" value="1"/>
</dbReference>
<keyword evidence="3" id="KW-0731">Sigma factor</keyword>
<comment type="similarity">
    <text evidence="1 6">Belongs to the anti-sigma-factor antagonist family.</text>
</comment>
<reference evidence="8 9" key="1">
    <citation type="submission" date="2020-03" db="EMBL/GenBank/DDBJ databases">
        <title>Whole genome shotgun sequence of Phytohabitans flavus NBRC 107702.</title>
        <authorList>
            <person name="Komaki H."/>
            <person name="Tamura T."/>
        </authorList>
    </citation>
    <scope>NUCLEOTIDE SEQUENCE [LARGE SCALE GENOMIC DNA]</scope>
    <source>
        <strain evidence="8 9">NBRC 107702</strain>
    </source>
</reference>
<dbReference type="PROSITE" id="PS50801">
    <property type="entry name" value="STAS"/>
    <property type="match status" value="1"/>
</dbReference>
<dbReference type="InterPro" id="IPR036513">
    <property type="entry name" value="STAS_dom_sf"/>
</dbReference>
<evidence type="ECO:0000256" key="2">
    <source>
        <dbReference type="ARBA" id="ARBA00023015"/>
    </source>
</evidence>
<dbReference type="Gene3D" id="1.20.120.1810">
    <property type="match status" value="1"/>
</dbReference>
<dbReference type="GO" id="GO:0016987">
    <property type="term" value="F:sigma factor activity"/>
    <property type="evidence" value="ECO:0007669"/>
    <property type="project" value="UniProtKB-KW"/>
</dbReference>
<evidence type="ECO:0000259" key="7">
    <source>
        <dbReference type="PROSITE" id="PS50801"/>
    </source>
</evidence>
<dbReference type="KEGG" id="pfla:Pflav_080210"/>
<dbReference type="Pfam" id="PF04545">
    <property type="entry name" value="Sigma70_r4"/>
    <property type="match status" value="1"/>
</dbReference>
<dbReference type="Gene3D" id="3.30.750.24">
    <property type="entry name" value="STAS domain"/>
    <property type="match status" value="1"/>
</dbReference>
<dbReference type="PANTHER" id="PTHR30385">
    <property type="entry name" value="SIGMA FACTOR F FLAGELLAR"/>
    <property type="match status" value="1"/>
</dbReference>
<dbReference type="SUPFAM" id="SSF52091">
    <property type="entry name" value="SpoIIaa-like"/>
    <property type="match status" value="1"/>
</dbReference>
<feature type="domain" description="STAS" evidence="7">
    <location>
        <begin position="283"/>
        <end position="369"/>
    </location>
</feature>
<dbReference type="InterPro" id="IPR002645">
    <property type="entry name" value="STAS_dom"/>
</dbReference>
<dbReference type="NCBIfam" id="TIGR00377">
    <property type="entry name" value="ant_ant_sig"/>
    <property type="match status" value="1"/>
</dbReference>
<evidence type="ECO:0000313" key="8">
    <source>
        <dbReference type="EMBL" id="BCB81611.1"/>
    </source>
</evidence>
<dbReference type="Gene3D" id="1.10.10.10">
    <property type="entry name" value="Winged helix-like DNA-binding domain superfamily/Winged helix DNA-binding domain"/>
    <property type="match status" value="2"/>
</dbReference>
<dbReference type="InterPro" id="IPR036388">
    <property type="entry name" value="WH-like_DNA-bd_sf"/>
</dbReference>
<dbReference type="InterPro" id="IPR014322">
    <property type="entry name" value="RNA_pol_sigma-B/F/G"/>
</dbReference>
<dbReference type="AlphaFoldDB" id="A0A6F8Y6M6"/>
<dbReference type="InterPro" id="IPR007630">
    <property type="entry name" value="RNA_pol_sigma70_r4"/>
</dbReference>
<dbReference type="InterPro" id="IPR014284">
    <property type="entry name" value="RNA_pol_sigma-70_dom"/>
</dbReference>
<dbReference type="PANTHER" id="PTHR30385:SF4">
    <property type="entry name" value="RNA POLYMERASE SIGMA-E FACTOR"/>
    <property type="match status" value="1"/>
</dbReference>
<dbReference type="InterPro" id="IPR013324">
    <property type="entry name" value="RNA_pol_sigma_r3/r4-like"/>
</dbReference>
<organism evidence="8 9">
    <name type="scientific">Phytohabitans flavus</name>
    <dbReference type="NCBI Taxonomy" id="1076124"/>
    <lineage>
        <taxon>Bacteria</taxon>
        <taxon>Bacillati</taxon>
        <taxon>Actinomycetota</taxon>
        <taxon>Actinomycetes</taxon>
        <taxon>Micromonosporales</taxon>
        <taxon>Micromonosporaceae</taxon>
    </lineage>
</organism>
<keyword evidence="2" id="KW-0805">Transcription regulation</keyword>
<dbReference type="GO" id="GO:0043856">
    <property type="term" value="F:anti-sigma factor antagonist activity"/>
    <property type="evidence" value="ECO:0007669"/>
    <property type="project" value="InterPro"/>
</dbReference>
<dbReference type="InterPro" id="IPR000943">
    <property type="entry name" value="RNA_pol_sigma70"/>
</dbReference>
<dbReference type="InterPro" id="IPR003658">
    <property type="entry name" value="Anti-sigma_ant"/>
</dbReference>
<protein>
    <recommendedName>
        <fullName evidence="6">Anti-sigma factor antagonist</fullName>
    </recommendedName>
</protein>
<evidence type="ECO:0000256" key="1">
    <source>
        <dbReference type="ARBA" id="ARBA00009013"/>
    </source>
</evidence>
<evidence type="ECO:0000256" key="3">
    <source>
        <dbReference type="ARBA" id="ARBA00023082"/>
    </source>
</evidence>
<dbReference type="NCBIfam" id="TIGR02937">
    <property type="entry name" value="sigma70-ECF"/>
    <property type="match status" value="1"/>
</dbReference>
<dbReference type="SUPFAM" id="SSF88659">
    <property type="entry name" value="Sigma3 and sigma4 domains of RNA polymerase sigma factors"/>
    <property type="match status" value="2"/>
</dbReference>
<gene>
    <name evidence="8" type="ORF">Pflav_080210</name>
</gene>
<evidence type="ECO:0000256" key="4">
    <source>
        <dbReference type="ARBA" id="ARBA00023125"/>
    </source>
</evidence>
<dbReference type="SUPFAM" id="SSF88946">
    <property type="entry name" value="Sigma2 domain of RNA polymerase sigma factors"/>
    <property type="match status" value="1"/>
</dbReference>
<sequence>MHSEQDTAQLNLDEEAARYGERVADEPSARADFVELCLPLAHRLAHRYRGRGEPFADLEQVARLGLVKAVDRYDAERGSFTAFAVITILGELRKHFRDRTWGVRAPRRLQDLVVQIRHAGSDLTNTLSRAPSTTELADRLHTTTDEVDKAMLSAAGYTLLSLNAPVTSPGSGGGTAERGDLIGEVDGDLAAIDDRLTIQSLLDRLPERERRILILRFYGNLTQVEIAQRCGISQMHVSRLLSKTLTWLRHAMLSDTPPHWGEVDDTGLGAPRLRVTTTPAGGGTLTVSVGGEVDRDSADELRQAILNGLARRPNRLHLDLSAVPFLDAAGIAALVSGYQEARRAAVEFRLRGTQPHVRRILAVARLPYM</sequence>
<dbReference type="InterPro" id="IPR007624">
    <property type="entry name" value="RNA_pol_sigma70_r3"/>
</dbReference>
<dbReference type="Pfam" id="PF04539">
    <property type="entry name" value="Sigma70_r3"/>
    <property type="match status" value="1"/>
</dbReference>